<reference evidence="2" key="1">
    <citation type="journal article" date="2012" name="PLoS ONE">
        <title>Gene sets for utilization of primary and secondary nutrition supplies in the distal gut of endangered iberian lynx.</title>
        <authorList>
            <person name="Alcaide M."/>
            <person name="Messina E."/>
            <person name="Richter M."/>
            <person name="Bargiela R."/>
            <person name="Peplies J."/>
            <person name="Huws S.A."/>
            <person name="Newbold C.J."/>
            <person name="Golyshin P.N."/>
            <person name="Simon M.A."/>
            <person name="Lopez G."/>
            <person name="Yakimov M.M."/>
            <person name="Ferrer M."/>
        </authorList>
    </citation>
    <scope>NUCLEOTIDE SEQUENCE</scope>
</reference>
<proteinExistence type="predicted"/>
<name>J9G0B9_9ZZZZ</name>
<feature type="domain" description="Nucleotidyl transferase" evidence="1">
    <location>
        <begin position="4"/>
        <end position="166"/>
    </location>
</feature>
<dbReference type="AlphaFoldDB" id="J9G0B9"/>
<dbReference type="InterPro" id="IPR051161">
    <property type="entry name" value="Mannose-6P_isomerase_type2"/>
</dbReference>
<dbReference type="SUPFAM" id="SSF53448">
    <property type="entry name" value="Nucleotide-diphospho-sugar transferases"/>
    <property type="match status" value="1"/>
</dbReference>
<evidence type="ECO:0000313" key="2">
    <source>
        <dbReference type="EMBL" id="EJW95242.1"/>
    </source>
</evidence>
<evidence type="ECO:0000259" key="1">
    <source>
        <dbReference type="Pfam" id="PF00483"/>
    </source>
</evidence>
<dbReference type="GO" id="GO:0009298">
    <property type="term" value="P:GDP-mannose biosynthetic process"/>
    <property type="evidence" value="ECO:0007669"/>
    <property type="project" value="TreeGrafter"/>
</dbReference>
<dbReference type="InterPro" id="IPR005835">
    <property type="entry name" value="NTP_transferase_dom"/>
</dbReference>
<dbReference type="EMBL" id="AMCI01005923">
    <property type="protein sequence ID" value="EJW95242.1"/>
    <property type="molecule type" value="Genomic_DNA"/>
</dbReference>
<dbReference type="InterPro" id="IPR029044">
    <property type="entry name" value="Nucleotide-diphossugar_trans"/>
</dbReference>
<keyword evidence="2" id="KW-0548">Nucleotidyltransferase</keyword>
<accession>J9G0B9</accession>
<dbReference type="Pfam" id="PF00483">
    <property type="entry name" value="NTP_transferase"/>
    <property type="match status" value="1"/>
</dbReference>
<dbReference type="PANTHER" id="PTHR46390">
    <property type="entry name" value="MANNOSE-1-PHOSPHATE GUANYLYLTRANSFERASE"/>
    <property type="match status" value="1"/>
</dbReference>
<keyword evidence="2" id="KW-0808">Transferase</keyword>
<gene>
    <name evidence="2" type="ORF">EVA_16672</name>
</gene>
<dbReference type="GO" id="GO:0004475">
    <property type="term" value="F:mannose-1-phosphate guanylyltransferase (GTP) activity"/>
    <property type="evidence" value="ECO:0007669"/>
    <property type="project" value="TreeGrafter"/>
</dbReference>
<dbReference type="PANTHER" id="PTHR46390:SF1">
    <property type="entry name" value="MANNOSE-1-PHOSPHATE GUANYLYLTRANSFERASE"/>
    <property type="match status" value="1"/>
</dbReference>
<protein>
    <submittedName>
        <fullName evidence="2">Mannose-1-phosphate guanylyltransferase (GDP)</fullName>
    </submittedName>
</protein>
<organism evidence="2">
    <name type="scientific">gut metagenome</name>
    <dbReference type="NCBI Taxonomy" id="749906"/>
    <lineage>
        <taxon>unclassified sequences</taxon>
        <taxon>metagenomes</taxon>
        <taxon>organismal metagenomes</taxon>
    </lineage>
</organism>
<dbReference type="Gene3D" id="3.90.550.10">
    <property type="entry name" value="Spore Coat Polysaccharide Biosynthesis Protein SpsA, Chain A"/>
    <property type="match status" value="1"/>
</dbReference>
<sequence>MAHFEHDLLDALDFVAEHEEFLAIGVRPTVPNTAYGYIQMGAPANRQGLYRVKSFSEKPEEEYANLFVNSHEFLWNTGIFLWGPKAMKEIRQLLPPAVIERLQQNNGHLTTEEEKTLVEEWYPSNSNRSIDLYLLERCDHAYVKECNFGWADIGCWPELHEVSHKDVDGNARVGSQLVMFSGTSNTIVSLPEGMGAVIRGLNGYFVAQQGNILVICPNNDPAQARRLADEAQMKLGEDYL</sequence>
<comment type="caution">
    <text evidence="2">The sequence shown here is derived from an EMBL/GenBank/DDBJ whole genome shotgun (WGS) entry which is preliminary data.</text>
</comment>